<dbReference type="EMBL" id="LCUC01000128">
    <property type="protein sequence ID" value="KKY36381.1"/>
    <property type="molecule type" value="Genomic_DNA"/>
</dbReference>
<evidence type="ECO:0000256" key="1">
    <source>
        <dbReference type="ARBA" id="ARBA00022801"/>
    </source>
</evidence>
<dbReference type="OrthoDB" id="284184at2759"/>
<evidence type="ECO:0000256" key="2">
    <source>
        <dbReference type="ARBA" id="ARBA00038334"/>
    </source>
</evidence>
<reference evidence="4 5" key="1">
    <citation type="submission" date="2015-05" db="EMBL/GenBank/DDBJ databases">
        <title>Distinctive expansion of gene families associated with plant cell wall degradation and secondary metabolism in the genomes of grapevine trunk pathogens.</title>
        <authorList>
            <person name="Lawrence D.P."/>
            <person name="Travadon R."/>
            <person name="Rolshausen P.E."/>
            <person name="Baumgartner K."/>
        </authorList>
    </citation>
    <scope>NUCLEOTIDE SEQUENCE [LARGE SCALE GENOMIC DNA]</scope>
    <source>
        <strain evidence="4">DA912</strain>
    </source>
</reference>
<dbReference type="InterPro" id="IPR029058">
    <property type="entry name" value="AB_hydrolase_fold"/>
</dbReference>
<protein>
    <submittedName>
        <fullName evidence="4">Putative epoxide hydrolase</fullName>
    </submittedName>
</protein>
<comment type="similarity">
    <text evidence="2">Belongs to the AB hydrolase superfamily. Epoxide hydrolase family.</text>
</comment>
<dbReference type="GO" id="GO:0016787">
    <property type="term" value="F:hydrolase activity"/>
    <property type="evidence" value="ECO:0007669"/>
    <property type="project" value="UniProtKB-KW"/>
</dbReference>
<dbReference type="STRING" id="1214573.A0A0G2FQV3"/>
<comment type="caution">
    <text evidence="4">The sequence shown here is derived from an EMBL/GenBank/DDBJ whole genome shotgun (WGS) entry which is preliminary data.</text>
</comment>
<proteinExistence type="inferred from homology"/>
<dbReference type="Pfam" id="PF00561">
    <property type="entry name" value="Abhydrolase_1"/>
    <property type="match status" value="1"/>
</dbReference>
<evidence type="ECO:0000259" key="3">
    <source>
        <dbReference type="Pfam" id="PF00561"/>
    </source>
</evidence>
<keyword evidence="1 4" id="KW-0378">Hydrolase</keyword>
<sequence>MDTLAKKTITTKRGFQYTYYVSPAAAGKPTLLLHHGFPDQAEEWEDLIVKHLKPAGYGVIAPDLLGYGGTSKPADPAAYKFGGMTADVVEIIDAEGVGKVVSLGHDWGSRAAQMFFNLHPERVSGLAMVNVPWSGAKRGPFDLDAVLAQSEQALGYGTYWYWKLFTADDGAKVLNENSDILFDIAHSPEVWKATFCTENGMRKALENRGEGFEIKRRPYATEEAKKAFIERFKRDGFEGPVCWYKSHVFGHQSEEPNPDNQVVNVPTLFLGYEEDVVCRKEGILPSIQAGVLPQLTNVTLKGGHWGLLENPKEFGESVTQWLQKSYGS</sequence>
<dbReference type="InterPro" id="IPR000073">
    <property type="entry name" value="AB_hydrolase_1"/>
</dbReference>
<dbReference type="PRINTS" id="PR00111">
    <property type="entry name" value="ABHYDROLASE"/>
</dbReference>
<gene>
    <name evidence="4" type="ORF">UCDDA912_g03641</name>
</gene>
<dbReference type="Gene3D" id="3.40.50.1820">
    <property type="entry name" value="alpha/beta hydrolase"/>
    <property type="match status" value="1"/>
</dbReference>
<dbReference type="Proteomes" id="UP000034680">
    <property type="component" value="Unassembled WGS sequence"/>
</dbReference>
<dbReference type="AlphaFoldDB" id="A0A0G2FQV3"/>
<dbReference type="SUPFAM" id="SSF53474">
    <property type="entry name" value="alpha/beta-Hydrolases"/>
    <property type="match status" value="1"/>
</dbReference>
<dbReference type="PANTHER" id="PTHR43329">
    <property type="entry name" value="EPOXIDE HYDROLASE"/>
    <property type="match status" value="1"/>
</dbReference>
<name>A0A0G2FQV3_9PEZI</name>
<evidence type="ECO:0000313" key="4">
    <source>
        <dbReference type="EMBL" id="KKY36381.1"/>
    </source>
</evidence>
<keyword evidence="5" id="KW-1185">Reference proteome</keyword>
<feature type="domain" description="AB hydrolase-1" evidence="3">
    <location>
        <begin position="29"/>
        <end position="311"/>
    </location>
</feature>
<accession>A0A0G2FQV3</accession>
<organism evidence="4 5">
    <name type="scientific">Diaporthe ampelina</name>
    <dbReference type="NCBI Taxonomy" id="1214573"/>
    <lineage>
        <taxon>Eukaryota</taxon>
        <taxon>Fungi</taxon>
        <taxon>Dikarya</taxon>
        <taxon>Ascomycota</taxon>
        <taxon>Pezizomycotina</taxon>
        <taxon>Sordariomycetes</taxon>
        <taxon>Sordariomycetidae</taxon>
        <taxon>Diaporthales</taxon>
        <taxon>Diaporthaceae</taxon>
        <taxon>Diaporthe</taxon>
    </lineage>
</organism>
<dbReference type="PRINTS" id="PR00412">
    <property type="entry name" value="EPOXHYDRLASE"/>
</dbReference>
<evidence type="ECO:0000313" key="5">
    <source>
        <dbReference type="Proteomes" id="UP000034680"/>
    </source>
</evidence>
<reference evidence="4 5" key="2">
    <citation type="submission" date="2015-05" db="EMBL/GenBank/DDBJ databases">
        <authorList>
            <person name="Morales-Cruz A."/>
            <person name="Amrine K.C."/>
            <person name="Cantu D."/>
        </authorList>
    </citation>
    <scope>NUCLEOTIDE SEQUENCE [LARGE SCALE GENOMIC DNA]</scope>
    <source>
        <strain evidence="4">DA912</strain>
    </source>
</reference>
<dbReference type="InterPro" id="IPR000639">
    <property type="entry name" value="Epox_hydrolase-like"/>
</dbReference>